<feature type="domain" description="NERD" evidence="1">
    <location>
        <begin position="303"/>
        <end position="396"/>
    </location>
</feature>
<organism evidence="2 3">
    <name type="scientific">Ureibacillus yapensis</name>
    <dbReference type="NCBI Taxonomy" id="2304605"/>
    <lineage>
        <taxon>Bacteria</taxon>
        <taxon>Bacillati</taxon>
        <taxon>Bacillota</taxon>
        <taxon>Bacilli</taxon>
        <taxon>Bacillales</taxon>
        <taxon>Caryophanaceae</taxon>
        <taxon>Ureibacillus</taxon>
    </lineage>
</organism>
<sequence>MKSKLIDWENFYKEQTEIFEEMFNKFGVLIENNDYNKVLFETIFWGYKGFFSLAEFEYLFGYILSRNNVNAKTNCFSFDDLTKVKKCLESLLEAWEHSNNARKVKDTKNIKDHTKNALLASVTSDYVFQRGEKNLDLLRKTNIGIFSQLSREMKIYFGFNIEEAYLIMDYVFEKYKEAITDITNQLIKVTNGNKNLFLEKLPSIDKSAFLITIPQCSNETGLDSSVIEKFFEMYKLEIETIETSYNFKYPTDYNSFRENPIIKMSNGYILPCMTTLYYELAPKLTEALINNQATKDKFLKKRGDYLEEEVNNYFARVFPNSKLYNSLYYKVIEDGIEKRCELDHLIIYDTNVFIVESKSGKFSKPARRGAYNSFKQEVQESIEYAFKQAKRTKNYIFDNEIPIFTDENGTEITVNINKDLVINWFLINVTLENFGEVATNLSTLNDIGIYEYNEYPWSVNLNDLEKIYEYLKHPSQFIHYIYRRLQSNNSQTNKVLAFYELDFLYHYLNHNIYFEDEEKAIIFLETGGNEVLNNAITDKEDLSKYQQYMPLEILQVIEELENKRPLGYSEIILNIYELSKEGREDFINAFKKGIEDYKNVNKEIEIILESENLLSHIFIAEKKNFDTEKWKGLTHLRFYQARYKKMVCFIKYMDEDEEKLFNGFMILSEKEWREDPEIEMISAKLGNYKLKGISIK</sequence>
<evidence type="ECO:0000313" key="2">
    <source>
        <dbReference type="EMBL" id="RHW36682.1"/>
    </source>
</evidence>
<evidence type="ECO:0000259" key="1">
    <source>
        <dbReference type="Pfam" id="PF08378"/>
    </source>
</evidence>
<gene>
    <name evidence="2" type="ORF">D1B33_09790</name>
</gene>
<reference evidence="2 3" key="1">
    <citation type="submission" date="2018-08" db="EMBL/GenBank/DDBJ databases">
        <title>Lysinibacillus sp. YLB-03 draft genome sequence.</title>
        <authorList>
            <person name="Yu L."/>
        </authorList>
    </citation>
    <scope>NUCLEOTIDE SEQUENCE [LARGE SCALE GENOMIC DNA]</scope>
    <source>
        <strain evidence="2 3">YLB-03</strain>
    </source>
</reference>
<comment type="caution">
    <text evidence="2">The sequence shown here is derived from an EMBL/GenBank/DDBJ whole genome shotgun (WGS) entry which is preliminary data.</text>
</comment>
<dbReference type="AlphaFoldDB" id="A0A396SEM7"/>
<protein>
    <submittedName>
        <fullName evidence="2">NERD domain-containing protein</fullName>
    </submittedName>
</protein>
<dbReference type="EMBL" id="QWEI01000004">
    <property type="protein sequence ID" value="RHW36682.1"/>
    <property type="molecule type" value="Genomic_DNA"/>
</dbReference>
<proteinExistence type="predicted"/>
<accession>A0A396SEM7</accession>
<dbReference type="OrthoDB" id="18359at2"/>
<dbReference type="InterPro" id="IPR011528">
    <property type="entry name" value="NERD"/>
</dbReference>
<name>A0A396SEM7_9BACL</name>
<dbReference type="Pfam" id="PF08378">
    <property type="entry name" value="NERD"/>
    <property type="match status" value="1"/>
</dbReference>
<keyword evidence="3" id="KW-1185">Reference proteome</keyword>
<dbReference type="Proteomes" id="UP000265692">
    <property type="component" value="Unassembled WGS sequence"/>
</dbReference>
<evidence type="ECO:0000313" key="3">
    <source>
        <dbReference type="Proteomes" id="UP000265692"/>
    </source>
</evidence>
<dbReference type="RefSeq" id="WP_118876206.1">
    <property type="nucleotide sequence ID" value="NZ_QWEI01000004.1"/>
</dbReference>